<reference evidence="1 2" key="1">
    <citation type="submission" date="2016-09" db="EMBL/GenBank/DDBJ databases">
        <title>Serratia marcescens MSU-97 and epiphytic antimycotic-producing bacteria.</title>
        <authorList>
            <person name="Matilla M.A."/>
        </authorList>
    </citation>
    <scope>NUCLEOTIDE SEQUENCE [LARGE SCALE GENOMIC DNA]</scope>
    <source>
        <strain evidence="1 2">MSU-97</strain>
    </source>
</reference>
<name>A0A1Q4NV14_SERMA</name>
<dbReference type="AlphaFoldDB" id="A0A1Q4NV14"/>
<evidence type="ECO:0000313" key="2">
    <source>
        <dbReference type="Proteomes" id="UP000185770"/>
    </source>
</evidence>
<evidence type="ECO:0000313" key="1">
    <source>
        <dbReference type="EMBL" id="OKB64694.1"/>
    </source>
</evidence>
<evidence type="ECO:0008006" key="3">
    <source>
        <dbReference type="Google" id="ProtNLM"/>
    </source>
</evidence>
<dbReference type="Gene3D" id="3.40.50.300">
    <property type="entry name" value="P-loop containing nucleotide triphosphate hydrolases"/>
    <property type="match status" value="1"/>
</dbReference>
<dbReference type="InterPro" id="IPR027417">
    <property type="entry name" value="P-loop_NTPase"/>
</dbReference>
<dbReference type="OrthoDB" id="4544211at2"/>
<dbReference type="EMBL" id="MJAO01000030">
    <property type="protein sequence ID" value="OKB64694.1"/>
    <property type="molecule type" value="Genomic_DNA"/>
</dbReference>
<sequence>MMNMASAKVNELINLSAQACHHLREVDIYGIKALIQCERDDFLAALNEYFFASCAEIGSQSAMDNVKIVYSHSNELFFHALNVAAEYRVEKRVEFHPDNYYEVIFQDASGDILESRGGIRHLILRSASRQEYCVITPDYKDNVLEYQKPGIRLLREIVFRTYQSINYFPIHASASGFGSRGFLFVGDSGAGKTTMASLLAALADEGKFISSDITLLKNQSDTAHAVGWPGGGISVGAGTLACLSSVVPSASDKKDFKHREGYVRKGKYLLTPSEFTQMFAAEFDSQLSIDAIIFPRIVPEEDACHLAHLPANEAFERASQQLRNSLSDTYRYGLVDILGEDIHEINSQALENLHSIIEKIPAFTVSGNPVAIAHALINEWK</sequence>
<organism evidence="1 2">
    <name type="scientific">Serratia marcescens</name>
    <dbReference type="NCBI Taxonomy" id="615"/>
    <lineage>
        <taxon>Bacteria</taxon>
        <taxon>Pseudomonadati</taxon>
        <taxon>Pseudomonadota</taxon>
        <taxon>Gammaproteobacteria</taxon>
        <taxon>Enterobacterales</taxon>
        <taxon>Yersiniaceae</taxon>
        <taxon>Serratia</taxon>
    </lineage>
</organism>
<protein>
    <recommendedName>
        <fullName evidence="3">HPr kinase/phosphorylase C-terminal domain-containing protein</fullName>
    </recommendedName>
</protein>
<accession>A0A1Q4NV14</accession>
<dbReference type="RefSeq" id="WP_073534547.1">
    <property type="nucleotide sequence ID" value="NZ_MJAO01000030.1"/>
</dbReference>
<comment type="caution">
    <text evidence="1">The sequence shown here is derived from an EMBL/GenBank/DDBJ whole genome shotgun (WGS) entry which is preliminary data.</text>
</comment>
<dbReference type="SUPFAM" id="SSF52540">
    <property type="entry name" value="P-loop containing nucleoside triphosphate hydrolases"/>
    <property type="match status" value="1"/>
</dbReference>
<dbReference type="Proteomes" id="UP000185770">
    <property type="component" value="Unassembled WGS sequence"/>
</dbReference>
<gene>
    <name evidence="1" type="ORF">BHU62_21385</name>
</gene>
<proteinExistence type="predicted"/>